<dbReference type="OrthoDB" id="9810880at2"/>
<gene>
    <name evidence="9" type="primary">thiE</name>
    <name evidence="13" type="ORF">SAMN03084138_02641</name>
</gene>
<feature type="binding site" evidence="9">
    <location>
        <position position="96"/>
    </location>
    <ligand>
        <name>Mg(2+)</name>
        <dbReference type="ChEBI" id="CHEBI:18420"/>
    </ligand>
</feature>
<dbReference type="InterPro" id="IPR022998">
    <property type="entry name" value="ThiamineP_synth_TenI"/>
</dbReference>
<dbReference type="NCBIfam" id="TIGR00693">
    <property type="entry name" value="thiE"/>
    <property type="match status" value="1"/>
</dbReference>
<comment type="caution">
    <text evidence="9">Lacks conserved residue(s) required for the propagation of feature annotation.</text>
</comment>
<reference evidence="13 14" key="1">
    <citation type="submission" date="2016-10" db="EMBL/GenBank/DDBJ databases">
        <authorList>
            <person name="de Groot N.N."/>
        </authorList>
    </citation>
    <scope>NUCLEOTIDE SEQUENCE [LARGE SCALE GENOMIC DNA]</scope>
    <source>
        <strain evidence="13 14">DSM 15893</strain>
    </source>
</reference>
<evidence type="ECO:0000256" key="5">
    <source>
        <dbReference type="ARBA" id="ARBA00022977"/>
    </source>
</evidence>
<evidence type="ECO:0000256" key="3">
    <source>
        <dbReference type="ARBA" id="ARBA00022723"/>
    </source>
</evidence>
<feature type="binding site" evidence="9">
    <location>
        <position position="174"/>
    </location>
    <ligand>
        <name>2-[(2R,5Z)-2-carboxy-4-methylthiazol-5(2H)-ylidene]ethyl phosphate</name>
        <dbReference type="ChEBI" id="CHEBI:62899"/>
    </ligand>
</feature>
<comment type="pathway">
    <text evidence="1 9 11">Cofactor biosynthesis; thiamine diphosphate biosynthesis; thiamine phosphate from 4-amino-2-methyl-5-diphosphomethylpyrimidine and 4-methyl-5-(2-phosphoethyl)-thiazole: step 1/1.</text>
</comment>
<evidence type="ECO:0000256" key="8">
    <source>
        <dbReference type="ARBA" id="ARBA00047883"/>
    </source>
</evidence>
<dbReference type="STRING" id="1121869.SAMN03084138_02641"/>
<feature type="binding site" evidence="9">
    <location>
        <position position="115"/>
    </location>
    <ligand>
        <name>4-amino-2-methyl-5-(diphosphooxymethyl)pyrimidine</name>
        <dbReference type="ChEBI" id="CHEBI:57841"/>
    </ligand>
</feature>
<comment type="cofactor">
    <cofactor evidence="9">
        <name>Mg(2+)</name>
        <dbReference type="ChEBI" id="CHEBI:18420"/>
    </cofactor>
    <text evidence="9">Binds 1 Mg(2+) ion per subunit.</text>
</comment>
<feature type="binding site" evidence="9">
    <location>
        <position position="76"/>
    </location>
    <ligand>
        <name>4-amino-2-methyl-5-(diphosphooxymethyl)pyrimidine</name>
        <dbReference type="ChEBI" id="CHEBI:57841"/>
    </ligand>
</feature>
<organism evidence="13 14">
    <name type="scientific">Enterovibrio norvegicus DSM 15893</name>
    <dbReference type="NCBI Taxonomy" id="1121869"/>
    <lineage>
        <taxon>Bacteria</taxon>
        <taxon>Pseudomonadati</taxon>
        <taxon>Pseudomonadota</taxon>
        <taxon>Gammaproteobacteria</taxon>
        <taxon>Vibrionales</taxon>
        <taxon>Vibrionaceae</taxon>
        <taxon>Enterovibrio</taxon>
    </lineage>
</organism>
<feature type="binding site" evidence="9">
    <location>
        <begin position="141"/>
        <end position="143"/>
    </location>
    <ligand>
        <name>2-[(2R,5Z)-2-carboxy-4-methylthiazol-5(2H)-ylidene]ethyl phosphate</name>
        <dbReference type="ChEBI" id="CHEBI:62899"/>
    </ligand>
</feature>
<feature type="domain" description="Thiamine phosphate synthase/TenI" evidence="12">
    <location>
        <begin position="28"/>
        <end position="197"/>
    </location>
</feature>
<evidence type="ECO:0000313" key="14">
    <source>
        <dbReference type="Proteomes" id="UP000182692"/>
    </source>
</evidence>
<comment type="similarity">
    <text evidence="9 10">Belongs to the thiamine-phosphate synthase family.</text>
</comment>
<sequence length="226" mass="24404">MKASNVFVSQPFEKMEEGLGPLYPVVDDIALLKRLLAHGVRTVQLRVKDPNHPHLEAMIEDAVGYGELYNAQVFINDHWEKALSAGAYGIHLGQDDLKSADLNAIAKAGIRLGVSTRTAEELQLALSLNPSYLAIGHIFPTPTKQMPTPPQGIEQLKTHLRTVNGKVPTVAIGGIDLSVASEVWQSGVDAIAVVRAITQSEDLAATLHSFADILTEEARNELSTAL</sequence>
<proteinExistence type="inferred from homology"/>
<dbReference type="Pfam" id="PF02581">
    <property type="entry name" value="TMP-TENI"/>
    <property type="match status" value="1"/>
</dbReference>
<dbReference type="GO" id="GO:0004789">
    <property type="term" value="F:thiamine-phosphate diphosphorylase activity"/>
    <property type="evidence" value="ECO:0007669"/>
    <property type="project" value="UniProtKB-UniRule"/>
</dbReference>
<feature type="binding site" evidence="9">
    <location>
        <position position="77"/>
    </location>
    <ligand>
        <name>Mg(2+)</name>
        <dbReference type="ChEBI" id="CHEBI:18420"/>
    </ligand>
</feature>
<protein>
    <recommendedName>
        <fullName evidence="9">Thiamine-phosphate synthase</fullName>
        <shortName evidence="9">TP synthase</shortName>
        <shortName evidence="9">TPS</shortName>
        <ecNumber evidence="9">2.5.1.3</ecNumber>
    </recommendedName>
    <alternativeName>
        <fullName evidence="9">Thiamine-phosphate pyrophosphorylase</fullName>
        <shortName evidence="9">TMP pyrophosphorylase</shortName>
        <shortName evidence="9">TMP-PPase</shortName>
    </alternativeName>
</protein>
<keyword evidence="4 9" id="KW-0460">Magnesium</keyword>
<evidence type="ECO:0000256" key="4">
    <source>
        <dbReference type="ARBA" id="ARBA00022842"/>
    </source>
</evidence>
<evidence type="ECO:0000313" key="13">
    <source>
        <dbReference type="EMBL" id="SFP61799.1"/>
    </source>
</evidence>
<evidence type="ECO:0000259" key="12">
    <source>
        <dbReference type="Pfam" id="PF02581"/>
    </source>
</evidence>
<dbReference type="UniPathway" id="UPA00060">
    <property type="reaction ID" value="UER00141"/>
</dbReference>
<dbReference type="Proteomes" id="UP000182692">
    <property type="component" value="Unassembled WGS sequence"/>
</dbReference>
<keyword evidence="2 9" id="KW-0808">Transferase</keyword>
<dbReference type="PANTHER" id="PTHR20857">
    <property type="entry name" value="THIAMINE-PHOSPHATE PYROPHOSPHORYLASE"/>
    <property type="match status" value="1"/>
</dbReference>
<dbReference type="InterPro" id="IPR013785">
    <property type="entry name" value="Aldolase_TIM"/>
</dbReference>
<dbReference type="InterPro" id="IPR034291">
    <property type="entry name" value="TMP_synthase"/>
</dbReference>
<dbReference type="Gene3D" id="3.20.20.70">
    <property type="entry name" value="Aldolase class I"/>
    <property type="match status" value="1"/>
</dbReference>
<dbReference type="GO" id="GO:0009228">
    <property type="term" value="P:thiamine biosynthetic process"/>
    <property type="evidence" value="ECO:0007669"/>
    <property type="project" value="UniProtKB-KW"/>
</dbReference>
<keyword evidence="5 9" id="KW-0784">Thiamine biosynthesis</keyword>
<dbReference type="InterPro" id="IPR036206">
    <property type="entry name" value="ThiamineP_synth_sf"/>
</dbReference>
<comment type="catalytic activity">
    <reaction evidence="8 9 10">
        <text>2-[(2R,5Z)-2-carboxy-4-methylthiazol-5(2H)-ylidene]ethyl phosphate + 4-amino-2-methyl-5-(diphosphooxymethyl)pyrimidine + 2 H(+) = thiamine phosphate + CO2 + diphosphate</text>
        <dbReference type="Rhea" id="RHEA:47844"/>
        <dbReference type="ChEBI" id="CHEBI:15378"/>
        <dbReference type="ChEBI" id="CHEBI:16526"/>
        <dbReference type="ChEBI" id="CHEBI:33019"/>
        <dbReference type="ChEBI" id="CHEBI:37575"/>
        <dbReference type="ChEBI" id="CHEBI:57841"/>
        <dbReference type="ChEBI" id="CHEBI:62899"/>
        <dbReference type="EC" id="2.5.1.3"/>
    </reaction>
</comment>
<comment type="function">
    <text evidence="9">Condenses 4-methyl-5-(beta-hydroxyethyl)thiazole monophosphate (THZ-P) and 2-methyl-4-amino-5-hydroxymethyl pyrimidine pyrophosphate (HMP-PP) to form thiamine monophosphate (TMP).</text>
</comment>
<accession>A0A1I5RTA2</accession>
<evidence type="ECO:0000256" key="9">
    <source>
        <dbReference type="HAMAP-Rule" id="MF_00097"/>
    </source>
</evidence>
<dbReference type="CDD" id="cd00564">
    <property type="entry name" value="TMP_TenI"/>
    <property type="match status" value="1"/>
</dbReference>
<dbReference type="FunFam" id="3.20.20.70:FF:000064">
    <property type="entry name" value="Thiamine-phosphate synthase"/>
    <property type="match status" value="1"/>
</dbReference>
<dbReference type="NCBIfam" id="NF002904">
    <property type="entry name" value="PRK03512.1"/>
    <property type="match status" value="1"/>
</dbReference>
<dbReference type="AlphaFoldDB" id="A0A1I5RTA2"/>
<evidence type="ECO:0000256" key="10">
    <source>
        <dbReference type="RuleBase" id="RU003826"/>
    </source>
</evidence>
<dbReference type="PANTHER" id="PTHR20857:SF15">
    <property type="entry name" value="THIAMINE-PHOSPHATE SYNTHASE"/>
    <property type="match status" value="1"/>
</dbReference>
<name>A0A1I5RTA2_9GAMM</name>
<dbReference type="SUPFAM" id="SSF51391">
    <property type="entry name" value="Thiamin phosphate synthase"/>
    <property type="match status" value="1"/>
</dbReference>
<evidence type="ECO:0000256" key="6">
    <source>
        <dbReference type="ARBA" id="ARBA00047334"/>
    </source>
</evidence>
<evidence type="ECO:0000256" key="1">
    <source>
        <dbReference type="ARBA" id="ARBA00005165"/>
    </source>
</evidence>
<comment type="catalytic activity">
    <reaction evidence="7 9 10">
        <text>2-(2-carboxy-4-methylthiazol-5-yl)ethyl phosphate + 4-amino-2-methyl-5-(diphosphooxymethyl)pyrimidine + 2 H(+) = thiamine phosphate + CO2 + diphosphate</text>
        <dbReference type="Rhea" id="RHEA:47848"/>
        <dbReference type="ChEBI" id="CHEBI:15378"/>
        <dbReference type="ChEBI" id="CHEBI:16526"/>
        <dbReference type="ChEBI" id="CHEBI:33019"/>
        <dbReference type="ChEBI" id="CHEBI:37575"/>
        <dbReference type="ChEBI" id="CHEBI:57841"/>
        <dbReference type="ChEBI" id="CHEBI:62890"/>
        <dbReference type="EC" id="2.5.1.3"/>
    </reaction>
</comment>
<evidence type="ECO:0000256" key="7">
    <source>
        <dbReference type="ARBA" id="ARBA00047851"/>
    </source>
</evidence>
<feature type="binding site" evidence="9">
    <location>
        <begin position="44"/>
        <end position="48"/>
    </location>
    <ligand>
        <name>4-amino-2-methyl-5-(diphosphooxymethyl)pyrimidine</name>
        <dbReference type="ChEBI" id="CHEBI:57841"/>
    </ligand>
</feature>
<dbReference type="RefSeq" id="WP_017008310.1">
    <property type="nucleotide sequence ID" value="NZ_FOWR01000019.1"/>
</dbReference>
<dbReference type="GO" id="GO:0000287">
    <property type="term" value="F:magnesium ion binding"/>
    <property type="evidence" value="ECO:0007669"/>
    <property type="project" value="UniProtKB-UniRule"/>
</dbReference>
<dbReference type="GeneID" id="35870736"/>
<keyword evidence="3 9" id="KW-0479">Metal-binding</keyword>
<feature type="binding site" evidence="9">
    <location>
        <position position="144"/>
    </location>
    <ligand>
        <name>4-amino-2-methyl-5-(diphosphooxymethyl)pyrimidine</name>
        <dbReference type="ChEBI" id="CHEBI:57841"/>
    </ligand>
</feature>
<dbReference type="EC" id="2.5.1.3" evidence="9"/>
<comment type="catalytic activity">
    <reaction evidence="6 9 10">
        <text>4-methyl-5-(2-phosphooxyethyl)-thiazole + 4-amino-2-methyl-5-(diphosphooxymethyl)pyrimidine + H(+) = thiamine phosphate + diphosphate</text>
        <dbReference type="Rhea" id="RHEA:22328"/>
        <dbReference type="ChEBI" id="CHEBI:15378"/>
        <dbReference type="ChEBI" id="CHEBI:33019"/>
        <dbReference type="ChEBI" id="CHEBI:37575"/>
        <dbReference type="ChEBI" id="CHEBI:57841"/>
        <dbReference type="ChEBI" id="CHEBI:58296"/>
        <dbReference type="EC" id="2.5.1.3"/>
    </reaction>
</comment>
<dbReference type="HAMAP" id="MF_00097">
    <property type="entry name" value="TMP_synthase"/>
    <property type="match status" value="1"/>
</dbReference>
<evidence type="ECO:0000256" key="2">
    <source>
        <dbReference type="ARBA" id="ARBA00022679"/>
    </source>
</evidence>
<dbReference type="GO" id="GO:0005737">
    <property type="term" value="C:cytoplasm"/>
    <property type="evidence" value="ECO:0007669"/>
    <property type="project" value="TreeGrafter"/>
</dbReference>
<dbReference type="GO" id="GO:0009229">
    <property type="term" value="P:thiamine diphosphate biosynthetic process"/>
    <property type="evidence" value="ECO:0007669"/>
    <property type="project" value="UniProtKB-UniRule"/>
</dbReference>
<dbReference type="EMBL" id="FOWR01000019">
    <property type="protein sequence ID" value="SFP61799.1"/>
    <property type="molecule type" value="Genomic_DNA"/>
</dbReference>
<evidence type="ECO:0000256" key="11">
    <source>
        <dbReference type="RuleBase" id="RU004253"/>
    </source>
</evidence>